<dbReference type="GO" id="GO:0009055">
    <property type="term" value="F:electron transfer activity"/>
    <property type="evidence" value="ECO:0007669"/>
    <property type="project" value="InterPro"/>
</dbReference>
<dbReference type="AlphaFoldDB" id="A0A8I1KMD6"/>
<evidence type="ECO:0000256" key="4">
    <source>
        <dbReference type="PROSITE-ProRule" id="PRU00433"/>
    </source>
</evidence>
<dbReference type="Pfam" id="PF13442">
    <property type="entry name" value="Cytochrome_CBB3"/>
    <property type="match status" value="1"/>
</dbReference>
<sequence>MTALASLRTALPAALLLFSAAGASLAAPDEGLIERGKYLATIGDCAACHTRQGGKPFAGGLQIQTPFGSVTTPNITPDKRTGIGEWSEDEFYRALHEGIGKHGEYLYPVFPFTSFTKVRRDDVNAIRAYLMSLKPVHAPHQPNHLAFPFDIRESLSVWRGLFFAPGVFEPDPAKTEQVNWGAYLVEGLGHCGQCHTQRNLMGATIPGDALQGAAVQGWFAPNITADMTRGIGSWSEEQLVSYLASGVAPMRAIAEGPMATVVHDSLSKLKVADLRAIAAYLKQTPPRADVSGGSVVPVPAGAAGVYVSHCASCHGLEGEGLKDRIPPLSKNGTVNGEQPQDIIKAILAGLPATQQYGPMPSFAAYLSDGDIAAVANSVRSRWGNNAPTNADGFLVREIRQSTPIMLAGGEGSTQCPPPLTEKERAVVENAKADAGELLRTTQGSNLVLRVQEIVPKIKSAVRQASEADVVNGLTAAFCSVVAERETMTVAQKRNLLDIFAQVTYAEASGMLGRRHTRR</sequence>
<organism evidence="7 8">
    <name type="scientific">Rhodomicrobium udaipurense</name>
    <dbReference type="NCBI Taxonomy" id="1202716"/>
    <lineage>
        <taxon>Bacteria</taxon>
        <taxon>Pseudomonadati</taxon>
        <taxon>Pseudomonadota</taxon>
        <taxon>Alphaproteobacteria</taxon>
        <taxon>Hyphomicrobiales</taxon>
        <taxon>Hyphomicrobiaceae</taxon>
        <taxon>Rhodomicrobium</taxon>
    </lineage>
</organism>
<dbReference type="PANTHER" id="PTHR35008">
    <property type="entry name" value="BLL4482 PROTEIN-RELATED"/>
    <property type="match status" value="1"/>
</dbReference>
<dbReference type="EMBL" id="JAEMUK010000087">
    <property type="protein sequence ID" value="MBJ7545158.1"/>
    <property type="molecule type" value="Genomic_DNA"/>
</dbReference>
<dbReference type="Gene3D" id="1.10.760.10">
    <property type="entry name" value="Cytochrome c-like domain"/>
    <property type="match status" value="3"/>
</dbReference>
<dbReference type="PROSITE" id="PS51007">
    <property type="entry name" value="CYTC"/>
    <property type="match status" value="3"/>
</dbReference>
<evidence type="ECO:0000256" key="3">
    <source>
        <dbReference type="ARBA" id="ARBA00023004"/>
    </source>
</evidence>
<name>A0A8I1KMD6_9HYPH</name>
<dbReference type="InterPro" id="IPR009056">
    <property type="entry name" value="Cyt_c-like_dom"/>
</dbReference>
<comment type="caution">
    <text evidence="7">The sequence shown here is derived from an EMBL/GenBank/DDBJ whole genome shotgun (WGS) entry which is preliminary data.</text>
</comment>
<dbReference type="RefSeq" id="WP_081796839.1">
    <property type="nucleotide sequence ID" value="NZ_JAEMUK010000087.1"/>
</dbReference>
<feature type="domain" description="Cytochrome c" evidence="6">
    <location>
        <begin position="288"/>
        <end position="382"/>
    </location>
</feature>
<evidence type="ECO:0000256" key="2">
    <source>
        <dbReference type="ARBA" id="ARBA00022723"/>
    </source>
</evidence>
<dbReference type="GO" id="GO:0020037">
    <property type="term" value="F:heme binding"/>
    <property type="evidence" value="ECO:0007669"/>
    <property type="project" value="InterPro"/>
</dbReference>
<feature type="signal peptide" evidence="5">
    <location>
        <begin position="1"/>
        <end position="26"/>
    </location>
</feature>
<keyword evidence="5" id="KW-0732">Signal</keyword>
<evidence type="ECO:0000313" key="8">
    <source>
        <dbReference type="Proteomes" id="UP000623250"/>
    </source>
</evidence>
<evidence type="ECO:0000256" key="5">
    <source>
        <dbReference type="SAM" id="SignalP"/>
    </source>
</evidence>
<dbReference type="PANTHER" id="PTHR35008:SF8">
    <property type="entry name" value="ALCOHOL DEHYDROGENASE CYTOCHROME C SUBUNIT"/>
    <property type="match status" value="1"/>
</dbReference>
<proteinExistence type="predicted"/>
<feature type="domain" description="Cytochrome c" evidence="6">
    <location>
        <begin position="31"/>
        <end position="134"/>
    </location>
</feature>
<evidence type="ECO:0000259" key="6">
    <source>
        <dbReference type="PROSITE" id="PS51007"/>
    </source>
</evidence>
<dbReference type="InterPro" id="IPR051459">
    <property type="entry name" value="Cytochrome_c-type_DH"/>
</dbReference>
<dbReference type="GO" id="GO:0046872">
    <property type="term" value="F:metal ion binding"/>
    <property type="evidence" value="ECO:0007669"/>
    <property type="project" value="UniProtKB-KW"/>
</dbReference>
<protein>
    <submittedName>
        <fullName evidence="7">Cytochrome c</fullName>
    </submittedName>
</protein>
<dbReference type="SUPFAM" id="SSF46626">
    <property type="entry name" value="Cytochrome c"/>
    <property type="match status" value="3"/>
</dbReference>
<keyword evidence="2 4" id="KW-0479">Metal-binding</keyword>
<keyword evidence="1 4" id="KW-0349">Heme</keyword>
<keyword evidence="3 4" id="KW-0408">Iron</keyword>
<dbReference type="Proteomes" id="UP000623250">
    <property type="component" value="Unassembled WGS sequence"/>
</dbReference>
<reference evidence="7 8" key="1">
    <citation type="submission" date="2020-12" db="EMBL/GenBank/DDBJ databases">
        <title>Revised draft genomes of Rhodomicrobium vannielii ATCC 17100 and Rhodomicrobium udaipurense JA643.</title>
        <authorList>
            <person name="Conners E.M."/>
            <person name="Davenport E.J."/>
            <person name="Bose A."/>
        </authorList>
    </citation>
    <scope>NUCLEOTIDE SEQUENCE [LARGE SCALE GENOMIC DNA]</scope>
    <source>
        <strain evidence="7 8">JA643</strain>
    </source>
</reference>
<feature type="domain" description="Cytochrome c" evidence="6">
    <location>
        <begin position="176"/>
        <end position="285"/>
    </location>
</feature>
<accession>A0A8I1KMD6</accession>
<feature type="chain" id="PRO_5034559059" evidence="5">
    <location>
        <begin position="27"/>
        <end position="518"/>
    </location>
</feature>
<keyword evidence="8" id="KW-1185">Reference proteome</keyword>
<evidence type="ECO:0000256" key="1">
    <source>
        <dbReference type="ARBA" id="ARBA00022617"/>
    </source>
</evidence>
<dbReference type="InterPro" id="IPR036909">
    <property type="entry name" value="Cyt_c-like_dom_sf"/>
</dbReference>
<evidence type="ECO:0000313" key="7">
    <source>
        <dbReference type="EMBL" id="MBJ7545158.1"/>
    </source>
</evidence>
<gene>
    <name evidence="7" type="ORF">JDN41_16520</name>
</gene>
<dbReference type="Pfam" id="PF00034">
    <property type="entry name" value="Cytochrom_C"/>
    <property type="match status" value="1"/>
</dbReference>